<evidence type="ECO:0000256" key="1">
    <source>
        <dbReference type="ARBA" id="ARBA00022723"/>
    </source>
</evidence>
<proteinExistence type="predicted"/>
<dbReference type="SUPFAM" id="SSF51197">
    <property type="entry name" value="Clavaminate synthase-like"/>
    <property type="match status" value="1"/>
</dbReference>
<dbReference type="PANTHER" id="PTHR16557">
    <property type="entry name" value="ALKYLATED DNA REPAIR PROTEIN ALKB-RELATED"/>
    <property type="match status" value="1"/>
</dbReference>
<evidence type="ECO:0000256" key="5">
    <source>
        <dbReference type="PIRSR" id="PIRSR604574-2"/>
    </source>
</evidence>
<dbReference type="Proteomes" id="UP001186944">
    <property type="component" value="Unassembled WGS sequence"/>
</dbReference>
<evidence type="ECO:0000256" key="2">
    <source>
        <dbReference type="ARBA" id="ARBA00022964"/>
    </source>
</evidence>
<dbReference type="GO" id="GO:0005634">
    <property type="term" value="C:nucleus"/>
    <property type="evidence" value="ECO:0007669"/>
    <property type="project" value="TreeGrafter"/>
</dbReference>
<dbReference type="Pfam" id="PF13532">
    <property type="entry name" value="2OG-FeII_Oxy_2"/>
    <property type="match status" value="1"/>
</dbReference>
<dbReference type="PROSITE" id="PS51471">
    <property type="entry name" value="FE2OG_OXY"/>
    <property type="match status" value="1"/>
</dbReference>
<dbReference type="InterPro" id="IPR037151">
    <property type="entry name" value="AlkB-like_sf"/>
</dbReference>
<reference evidence="7" key="1">
    <citation type="submission" date="2019-08" db="EMBL/GenBank/DDBJ databases">
        <title>The improved chromosome-level genome for the pearl oyster Pinctada fucata martensii using PacBio sequencing and Hi-C.</title>
        <authorList>
            <person name="Zheng Z."/>
        </authorList>
    </citation>
    <scope>NUCLEOTIDE SEQUENCE</scope>
    <source>
        <strain evidence="7">ZZ-2019</strain>
        <tissue evidence="7">Adductor muscle</tissue>
    </source>
</reference>
<dbReference type="GO" id="GO:0035515">
    <property type="term" value="F:oxidative RNA demethylase activity"/>
    <property type="evidence" value="ECO:0007669"/>
    <property type="project" value="TreeGrafter"/>
</dbReference>
<feature type="binding site" evidence="5">
    <location>
        <position position="312"/>
    </location>
    <ligand>
        <name>Fe cation</name>
        <dbReference type="ChEBI" id="CHEBI:24875"/>
        <note>catalytic</note>
    </ligand>
</feature>
<keyword evidence="2" id="KW-0223">Dioxygenase</keyword>
<dbReference type="EMBL" id="VSWD01000009">
    <property type="protein sequence ID" value="KAK3092593.1"/>
    <property type="molecule type" value="Genomic_DNA"/>
</dbReference>
<keyword evidence="4 5" id="KW-0408">Iron</keyword>
<dbReference type="InterPro" id="IPR004574">
    <property type="entry name" value="Alkb"/>
</dbReference>
<dbReference type="AlphaFoldDB" id="A0AA88XVF3"/>
<evidence type="ECO:0000256" key="4">
    <source>
        <dbReference type="ARBA" id="ARBA00023004"/>
    </source>
</evidence>
<feature type="binding site" evidence="5">
    <location>
        <position position="310"/>
    </location>
    <ligand>
        <name>Fe cation</name>
        <dbReference type="ChEBI" id="CHEBI:24875"/>
        <note>catalytic</note>
    </ligand>
</feature>
<feature type="binding site" evidence="5">
    <location>
        <position position="366"/>
    </location>
    <ligand>
        <name>Fe cation</name>
        <dbReference type="ChEBI" id="CHEBI:24875"/>
        <note>catalytic</note>
    </ligand>
</feature>
<evidence type="ECO:0000313" key="7">
    <source>
        <dbReference type="EMBL" id="KAK3092593.1"/>
    </source>
</evidence>
<dbReference type="GO" id="GO:0008198">
    <property type="term" value="F:ferrous iron binding"/>
    <property type="evidence" value="ECO:0007669"/>
    <property type="project" value="TreeGrafter"/>
</dbReference>
<dbReference type="GO" id="GO:0035513">
    <property type="term" value="P:oxidative RNA demethylation"/>
    <property type="evidence" value="ECO:0007669"/>
    <property type="project" value="TreeGrafter"/>
</dbReference>
<comment type="cofactor">
    <cofactor evidence="5">
        <name>Fe(2+)</name>
        <dbReference type="ChEBI" id="CHEBI:29033"/>
    </cofactor>
    <text evidence="5">Binds 1 Fe(2+) ion per subunit.</text>
</comment>
<keyword evidence="1 5" id="KW-0479">Metal-binding</keyword>
<protein>
    <recommendedName>
        <fullName evidence="6">Fe2OG dioxygenase domain-containing protein</fullName>
    </recommendedName>
</protein>
<dbReference type="GO" id="GO:0035516">
    <property type="term" value="F:broad specificity oxidative DNA demethylase activity"/>
    <property type="evidence" value="ECO:0007669"/>
    <property type="project" value="TreeGrafter"/>
</dbReference>
<keyword evidence="3" id="KW-0560">Oxidoreductase</keyword>
<dbReference type="InterPro" id="IPR027450">
    <property type="entry name" value="AlkB-like"/>
</dbReference>
<comment type="caution">
    <text evidence="7">The sequence shown here is derived from an EMBL/GenBank/DDBJ whole genome shotgun (WGS) entry which is preliminary data.</text>
</comment>
<dbReference type="PANTHER" id="PTHR16557:SF2">
    <property type="entry name" value="NUCLEIC ACID DIOXYGENASE ALKBH1"/>
    <property type="match status" value="1"/>
</dbReference>
<organism evidence="7 8">
    <name type="scientific">Pinctada imbricata</name>
    <name type="common">Atlantic pearl-oyster</name>
    <name type="synonym">Pinctada martensii</name>
    <dbReference type="NCBI Taxonomy" id="66713"/>
    <lineage>
        <taxon>Eukaryota</taxon>
        <taxon>Metazoa</taxon>
        <taxon>Spiralia</taxon>
        <taxon>Lophotrochozoa</taxon>
        <taxon>Mollusca</taxon>
        <taxon>Bivalvia</taxon>
        <taxon>Autobranchia</taxon>
        <taxon>Pteriomorphia</taxon>
        <taxon>Pterioida</taxon>
        <taxon>Pterioidea</taxon>
        <taxon>Pteriidae</taxon>
        <taxon>Pinctada</taxon>
    </lineage>
</organism>
<sequence length="474" mass="54965">MKFEYLTDSNTYFRFIPTWTRRLQIYTDSGKPTAELDRLGHADFRVGPTWTPTSELDHRLEDADFRIRPTRTPTSELDRLEHADFRQCTGSESQNKMSASMKMTQVEQDDETDLFKPEYKKYKRKDKALDLSDVIDFSTGNSSLIREYNLQKVSHPAVHGLRDAESWKAYCLEGFPGFIFINNPFKHGCQKYWIERCVLDFPQRPCRTNLDVLMDTEKLGNIWDTCQLKEGKQITGKDSLMMNLRWVTMGYNYEWNTRAYYDEMKTPFPNDLWEICRYVAAAIGYPEFSAETTIVNYYHTDHGTCSMGPHKDISEIDHDAPLLSFSFGQDSLFLLGGLDRSTKPVCLYMHSGDICIMSKDCRLVYHAMPRILRADDDKLSECFDFDSSYNGCETCELHRLQEDEHNDKQSCDMKINGKDRSAVDYKLLKTFMDCTRVNMNVRQVLPPGGKAIKDYEQPVCPSSKTGYQMEMTST</sequence>
<name>A0AA88XVF3_PINIB</name>
<accession>A0AA88XVF3</accession>
<gene>
    <name evidence="7" type="ORF">FSP39_004758</name>
</gene>
<keyword evidence="8" id="KW-1185">Reference proteome</keyword>
<evidence type="ECO:0000259" key="6">
    <source>
        <dbReference type="PROSITE" id="PS51471"/>
    </source>
</evidence>
<dbReference type="InterPro" id="IPR005123">
    <property type="entry name" value="Oxoglu/Fe-dep_dioxygenase_dom"/>
</dbReference>
<dbReference type="GO" id="GO:0005737">
    <property type="term" value="C:cytoplasm"/>
    <property type="evidence" value="ECO:0007669"/>
    <property type="project" value="TreeGrafter"/>
</dbReference>
<dbReference type="Gene3D" id="2.60.120.590">
    <property type="entry name" value="Alpha-ketoglutarate-dependent dioxygenase AlkB-like"/>
    <property type="match status" value="1"/>
</dbReference>
<evidence type="ECO:0000256" key="3">
    <source>
        <dbReference type="ARBA" id="ARBA00023002"/>
    </source>
</evidence>
<feature type="domain" description="Fe2OG dioxygenase" evidence="6">
    <location>
        <begin position="289"/>
        <end position="445"/>
    </location>
</feature>
<evidence type="ECO:0000313" key="8">
    <source>
        <dbReference type="Proteomes" id="UP001186944"/>
    </source>
</evidence>